<dbReference type="PANTHER" id="PTHR43735:SF11">
    <property type="entry name" value="HYPOTHETICAL OXIDOREDUCTASE (EUROFUNG)"/>
    <property type="match status" value="1"/>
</dbReference>
<accession>A0ABR4IKN0</accession>
<dbReference type="InterPro" id="IPR023753">
    <property type="entry name" value="FAD/NAD-binding_dom"/>
</dbReference>
<comment type="caution">
    <text evidence="2">The sequence shown here is derived from an EMBL/GenBank/DDBJ whole genome shotgun (WGS) entry which is preliminary data.</text>
</comment>
<reference evidence="2 3" key="1">
    <citation type="submission" date="2024-07" db="EMBL/GenBank/DDBJ databases">
        <title>Section-level genome sequencing and comparative genomics of Aspergillus sections Usti and Cavernicolus.</title>
        <authorList>
            <consortium name="Lawrence Berkeley National Laboratory"/>
            <person name="Nybo J.L."/>
            <person name="Vesth T.C."/>
            <person name="Theobald S."/>
            <person name="Frisvad J.C."/>
            <person name="Larsen T.O."/>
            <person name="Kjaerboelling I."/>
            <person name="Rothschild-Mancinelli K."/>
            <person name="Lyhne E.K."/>
            <person name="Kogle M.E."/>
            <person name="Barry K."/>
            <person name="Clum A."/>
            <person name="Na H."/>
            <person name="Ledsgaard L."/>
            <person name="Lin J."/>
            <person name="Lipzen A."/>
            <person name="Kuo A."/>
            <person name="Riley R."/>
            <person name="Mondo S."/>
            <person name="Labutti K."/>
            <person name="Haridas S."/>
            <person name="Pangalinan J."/>
            <person name="Salamov A.A."/>
            <person name="Simmons B.A."/>
            <person name="Magnuson J.K."/>
            <person name="Chen J."/>
            <person name="Drula E."/>
            <person name="Henrissat B."/>
            <person name="Wiebenga A."/>
            <person name="Lubbers R.J."/>
            <person name="Gomes A.C."/>
            <person name="Makela M.R."/>
            <person name="Stajich J."/>
            <person name="Grigoriev I.V."/>
            <person name="Mortensen U.H."/>
            <person name="De Vries R.P."/>
            <person name="Baker S.E."/>
            <person name="Andersen M.R."/>
        </authorList>
    </citation>
    <scope>NUCLEOTIDE SEQUENCE [LARGE SCALE GENOMIC DNA]</scope>
    <source>
        <strain evidence="2 3">CBS 123904</strain>
    </source>
</reference>
<evidence type="ECO:0000313" key="3">
    <source>
        <dbReference type="Proteomes" id="UP001610446"/>
    </source>
</evidence>
<dbReference type="Proteomes" id="UP001610446">
    <property type="component" value="Unassembled WGS sequence"/>
</dbReference>
<keyword evidence="3" id="KW-1185">Reference proteome</keyword>
<dbReference type="PRINTS" id="PR00368">
    <property type="entry name" value="FADPNR"/>
</dbReference>
<dbReference type="PANTHER" id="PTHR43735">
    <property type="entry name" value="APOPTOSIS-INDUCING FACTOR 1"/>
    <property type="match status" value="1"/>
</dbReference>
<dbReference type="InterPro" id="IPR036188">
    <property type="entry name" value="FAD/NAD-bd_sf"/>
</dbReference>
<dbReference type="Gene3D" id="3.50.50.100">
    <property type="match status" value="1"/>
</dbReference>
<dbReference type="PRINTS" id="PR00411">
    <property type="entry name" value="PNDRDTASEI"/>
</dbReference>
<sequence length="418" mass="45803">MASKSALKNIIVVGGSYVGKATAQELAKIVPDTHRILLIEPHSHFHHLFAFPRFAIVPGQEHKAFIPYTNLFSSLNQSPTAQTPHSVIQARVLAVHPHHVLLDRPWAGAEGKTKNNEVPFEYLVVATGTRLSEPAGMRDDEKAASVAYLQKHQGDIKRGKSILIAGGGAVGVQMATDLKEYYPEKEITVVQSRPLLMPQYHEGLHGLIKERFDELGIKFITGSRISVPAAGFPSTTPFPVQLTNGTTLPGKYDFVILATGQTPNTDLLNPLAPETSTESDTTSSPLLNPANGFIRVRPTLQFRDRQYSHLFAVGDIADTGLRKAARPGVVQAGVVARNINALIRGDTSNTLEEFPRQPAGIHLTLGLKYNVVFRNPDTEAGQTEPTVIKRDDGREDMGVEGWWERMGVKINGPQQYHL</sequence>
<dbReference type="Pfam" id="PF07992">
    <property type="entry name" value="Pyr_redox_2"/>
    <property type="match status" value="1"/>
</dbReference>
<gene>
    <name evidence="2" type="ORF">BJY01DRAFT_228599</name>
</gene>
<organism evidence="2 3">
    <name type="scientific">Aspergillus pseudoustus</name>
    <dbReference type="NCBI Taxonomy" id="1810923"/>
    <lineage>
        <taxon>Eukaryota</taxon>
        <taxon>Fungi</taxon>
        <taxon>Dikarya</taxon>
        <taxon>Ascomycota</taxon>
        <taxon>Pezizomycotina</taxon>
        <taxon>Eurotiomycetes</taxon>
        <taxon>Eurotiomycetidae</taxon>
        <taxon>Eurotiales</taxon>
        <taxon>Aspergillaceae</taxon>
        <taxon>Aspergillus</taxon>
        <taxon>Aspergillus subgen. Nidulantes</taxon>
    </lineage>
</organism>
<dbReference type="SUPFAM" id="SSF51905">
    <property type="entry name" value="FAD/NAD(P)-binding domain"/>
    <property type="match status" value="1"/>
</dbReference>
<name>A0ABR4IKN0_9EURO</name>
<dbReference type="EMBL" id="JBFXLU010000370">
    <property type="protein sequence ID" value="KAL2828320.1"/>
    <property type="molecule type" value="Genomic_DNA"/>
</dbReference>
<feature type="domain" description="FAD/NAD(P)-binding" evidence="1">
    <location>
        <begin position="9"/>
        <end position="323"/>
    </location>
</feature>
<protein>
    <recommendedName>
        <fullName evidence="1">FAD/NAD(P)-binding domain-containing protein</fullName>
    </recommendedName>
</protein>
<evidence type="ECO:0000259" key="1">
    <source>
        <dbReference type="Pfam" id="PF07992"/>
    </source>
</evidence>
<evidence type="ECO:0000313" key="2">
    <source>
        <dbReference type="EMBL" id="KAL2828320.1"/>
    </source>
</evidence>
<proteinExistence type="predicted"/>